<evidence type="ECO:0000313" key="3">
    <source>
        <dbReference type="Proteomes" id="UP000289775"/>
    </source>
</evidence>
<feature type="chain" id="PRO_5019149506" description="PsbP C-terminal domain-containing protein" evidence="1">
    <location>
        <begin position="20"/>
        <end position="196"/>
    </location>
</feature>
<accession>A0A444WH21</accession>
<evidence type="ECO:0008006" key="4">
    <source>
        <dbReference type="Google" id="ProtNLM"/>
    </source>
</evidence>
<evidence type="ECO:0000256" key="1">
    <source>
        <dbReference type="SAM" id="SignalP"/>
    </source>
</evidence>
<dbReference type="AlphaFoldDB" id="A0A444WH21"/>
<proteinExistence type="predicted"/>
<reference evidence="2 3" key="1">
    <citation type="submission" date="2014-12" db="EMBL/GenBank/DDBJ databases">
        <title>Genome sequence of Flavobacterium beibuense RSKm HC5.</title>
        <authorList>
            <person name="Kim J.F."/>
            <person name="Song J.Y."/>
            <person name="Kwak M.-J."/>
            <person name="Lee S.-W."/>
        </authorList>
    </citation>
    <scope>NUCLEOTIDE SEQUENCE [LARGE SCALE GENOMIC DNA]</scope>
    <source>
        <strain evidence="2 3">RSKm HC5</strain>
    </source>
</reference>
<dbReference type="RefSeq" id="WP_129749905.1">
    <property type="nucleotide sequence ID" value="NZ_JUIW01000002.1"/>
</dbReference>
<dbReference type="OrthoDB" id="1360312at2"/>
<protein>
    <recommendedName>
        <fullName evidence="4">PsbP C-terminal domain-containing protein</fullName>
    </recommendedName>
</protein>
<gene>
    <name evidence="2" type="ORF">NU09_0741</name>
</gene>
<evidence type="ECO:0000313" key="2">
    <source>
        <dbReference type="EMBL" id="RYJ45107.1"/>
    </source>
</evidence>
<keyword evidence="3" id="KW-1185">Reference proteome</keyword>
<keyword evidence="1" id="KW-0732">Signal</keyword>
<name>A0A444WH21_9FLAO</name>
<dbReference type="EMBL" id="JUIW01000002">
    <property type="protein sequence ID" value="RYJ45107.1"/>
    <property type="molecule type" value="Genomic_DNA"/>
</dbReference>
<sequence length="196" mass="22739">MKKTLIALLLLLSVSSAFAQKIYNNKAFGFTIEIPQTWWEDNRDGFPAHIEVSDAERRKILDDSRSVFLTLFYDRETIKEGGNYTPKMQFNVAGNSEKDPKKLLKATEKNAEALKKYQLDFKFVQKPKQIEISGIKSVYYIATYSMMVNGKNTTIRTYTYVIPYKNYVFHLNFTDEIKGKDRSKEFEEAVKTIKIG</sequence>
<organism evidence="2 3">
    <name type="scientific">Flavobacterium beibuense</name>
    <dbReference type="NCBI Taxonomy" id="657326"/>
    <lineage>
        <taxon>Bacteria</taxon>
        <taxon>Pseudomonadati</taxon>
        <taxon>Bacteroidota</taxon>
        <taxon>Flavobacteriia</taxon>
        <taxon>Flavobacteriales</taxon>
        <taxon>Flavobacteriaceae</taxon>
        <taxon>Flavobacterium</taxon>
    </lineage>
</organism>
<dbReference type="Proteomes" id="UP000289775">
    <property type="component" value="Unassembled WGS sequence"/>
</dbReference>
<feature type="signal peptide" evidence="1">
    <location>
        <begin position="1"/>
        <end position="19"/>
    </location>
</feature>
<comment type="caution">
    <text evidence="2">The sequence shown here is derived from an EMBL/GenBank/DDBJ whole genome shotgun (WGS) entry which is preliminary data.</text>
</comment>